<accession>A0ABV4UL20</accession>
<gene>
    <name evidence="2" type="ORF">ACETWP_02470</name>
</gene>
<reference evidence="2 3" key="1">
    <citation type="submission" date="2024-09" db="EMBL/GenBank/DDBJ databases">
        <authorList>
            <person name="Salinas-Garcia M.A."/>
            <person name="Prieme A."/>
        </authorList>
    </citation>
    <scope>NUCLEOTIDE SEQUENCE [LARGE SCALE GENOMIC DNA]</scope>
    <source>
        <strain evidence="2 3">DSM 21081</strain>
    </source>
</reference>
<feature type="region of interest" description="Disordered" evidence="1">
    <location>
        <begin position="1"/>
        <end position="29"/>
    </location>
</feature>
<proteinExistence type="predicted"/>
<dbReference type="RefSeq" id="WP_373970611.1">
    <property type="nucleotide sequence ID" value="NZ_JBHDLJ010000002.1"/>
</dbReference>
<keyword evidence="3" id="KW-1185">Reference proteome</keyword>
<dbReference type="EMBL" id="JBHDLJ010000002">
    <property type="protein sequence ID" value="MFB0833440.1"/>
    <property type="molecule type" value="Genomic_DNA"/>
</dbReference>
<evidence type="ECO:0000256" key="1">
    <source>
        <dbReference type="SAM" id="MobiDB-lite"/>
    </source>
</evidence>
<evidence type="ECO:0000313" key="2">
    <source>
        <dbReference type="EMBL" id="MFB0833440.1"/>
    </source>
</evidence>
<sequence>MPDITQIPKHKGTAAAIQPRTTAAPTPYTKKPAILFGMTGSSIRT</sequence>
<dbReference type="Proteomes" id="UP001575652">
    <property type="component" value="Unassembled WGS sequence"/>
</dbReference>
<name>A0ABV4UL20_9MICC</name>
<comment type="caution">
    <text evidence="2">The sequence shown here is derived from an EMBL/GenBank/DDBJ whole genome shotgun (WGS) entry which is preliminary data.</text>
</comment>
<feature type="compositionally biased region" description="Low complexity" evidence="1">
    <location>
        <begin position="19"/>
        <end position="29"/>
    </location>
</feature>
<organism evidence="2 3">
    <name type="scientific">Arthrobacter halodurans</name>
    <dbReference type="NCBI Taxonomy" id="516699"/>
    <lineage>
        <taxon>Bacteria</taxon>
        <taxon>Bacillati</taxon>
        <taxon>Actinomycetota</taxon>
        <taxon>Actinomycetes</taxon>
        <taxon>Micrococcales</taxon>
        <taxon>Micrococcaceae</taxon>
        <taxon>Arthrobacter</taxon>
    </lineage>
</organism>
<evidence type="ECO:0000313" key="3">
    <source>
        <dbReference type="Proteomes" id="UP001575652"/>
    </source>
</evidence>
<protein>
    <submittedName>
        <fullName evidence="2">Uncharacterized protein</fullName>
    </submittedName>
</protein>